<dbReference type="OMA" id="IWFFYDK"/>
<dbReference type="PaxDb" id="55529-EKX36251"/>
<evidence type="ECO:0000256" key="3">
    <source>
        <dbReference type="ARBA" id="ARBA00022801"/>
    </source>
</evidence>
<dbReference type="InterPro" id="IPR045455">
    <property type="entry name" value="NrS-1_pol-like_helicase"/>
</dbReference>
<dbReference type="Pfam" id="PF19263">
    <property type="entry name" value="DUF5906"/>
    <property type="match status" value="1"/>
</dbReference>
<organism evidence="6">
    <name type="scientific">Guillardia theta (strain CCMP2712)</name>
    <name type="common">Cryptophyte</name>
    <dbReference type="NCBI Taxonomy" id="905079"/>
    <lineage>
        <taxon>Eukaryota</taxon>
        <taxon>Cryptophyceae</taxon>
        <taxon>Pyrenomonadales</taxon>
        <taxon>Geminigeraceae</taxon>
        <taxon>Guillardia</taxon>
    </lineage>
</organism>
<dbReference type="GeneID" id="17292989"/>
<evidence type="ECO:0000256" key="2">
    <source>
        <dbReference type="ARBA" id="ARBA00022741"/>
    </source>
</evidence>
<dbReference type="PANTHER" id="PTHR35372">
    <property type="entry name" value="ATP BINDING PROTEIN-RELATED"/>
    <property type="match status" value="1"/>
</dbReference>
<evidence type="ECO:0000259" key="5">
    <source>
        <dbReference type="PROSITE" id="PS51206"/>
    </source>
</evidence>
<dbReference type="Pfam" id="PF08706">
    <property type="entry name" value="D5_N"/>
    <property type="match status" value="1"/>
</dbReference>
<dbReference type="EnsemblProtists" id="EKX36251">
    <property type="protein sequence ID" value="EKX36251"/>
    <property type="gene ID" value="GUITHDRAFT_145932"/>
</dbReference>
<keyword evidence="3" id="KW-0378">Hydrolase</keyword>
<dbReference type="InterPro" id="IPR051620">
    <property type="entry name" value="ORF904-like_C"/>
</dbReference>
<protein>
    <recommendedName>
        <fullName evidence="5">SF3 helicase domain-containing protein</fullName>
    </recommendedName>
</protein>
<accession>L1IJ34</accession>
<dbReference type="GO" id="GO:0009507">
    <property type="term" value="C:chloroplast"/>
    <property type="evidence" value="ECO:0007669"/>
    <property type="project" value="UniProtKB-SubCell"/>
</dbReference>
<dbReference type="InterPro" id="IPR014818">
    <property type="entry name" value="Phage/plasmid_primase_P4_C"/>
</dbReference>
<comment type="subcellular location">
    <subcellularLocation>
        <location evidence="1">Plastid</location>
        <location evidence="1">Chloroplast</location>
    </subcellularLocation>
</comment>
<sequence length="601" mass="70451">MDELNYFIDASLLQPTDFDIAVLIASYYNLDIIDYKDKAYPDIVMNNTLIKYVGNRIWYVYMDSINRWIETTESILSNNISTVIVSLYGNRKKHYVAKMRNEKDDLMKERYTKMSAQCDNIITLLKQSGKKDNYIKEVKYLLCDNYFIEKLDTKEHLLGFKNGVYDFEKGVFRKGQPTDYISLSTRYDYIEYNPEDKTQKELERYISQVYADDDVKEYVMNILGMAACCGKMEQFNIFWGDSGANGKSTFMSLLQKAFGDYAKTLPVALFTQKRAASNAACAEVERLKGARLVTTSEPDEDDVFNVGIVKEYTGNDMITARGLYKTPVEFRLMAKFILCCNKFPKRRQTTGQHQKQNFFKKDPNIDKKLEKFPAYLMSLIIHNIQKIYPELEFDVPESVQYNTNQYQKDTDLFRQFLTEEVIALDKKDSNKNNKLLISNLYSRFMKWLKSNASISVNVTRQDVKRKLEQNAYVISRDEKYVLYCKMRMEEESDEEDDEPSNNQTETEDNDIVAVFQHWLKHKFLPVIDITNVDDIHNRIPTQYIYSMFLSEYNKPVSNNEQAMIYDVMCDYFETVHNIIKKNAKNTFRNQAMCLCGIKMKS</sequence>
<gene>
    <name evidence="6" type="ORF">GUITHDRAFT_145932</name>
</gene>
<proteinExistence type="predicted"/>
<reference evidence="8" key="2">
    <citation type="submission" date="2012-11" db="EMBL/GenBank/DDBJ databases">
        <authorList>
            <person name="Kuo A."/>
            <person name="Curtis B.A."/>
            <person name="Tanifuji G."/>
            <person name="Burki F."/>
            <person name="Gruber A."/>
            <person name="Irimia M."/>
            <person name="Maruyama S."/>
            <person name="Arias M.C."/>
            <person name="Ball S.G."/>
            <person name="Gile G.H."/>
            <person name="Hirakawa Y."/>
            <person name="Hopkins J.F."/>
            <person name="Rensing S.A."/>
            <person name="Schmutz J."/>
            <person name="Symeonidi A."/>
            <person name="Elias M."/>
            <person name="Eveleigh R.J."/>
            <person name="Herman E.K."/>
            <person name="Klute M.J."/>
            <person name="Nakayama T."/>
            <person name="Obornik M."/>
            <person name="Reyes-Prieto A."/>
            <person name="Armbrust E.V."/>
            <person name="Aves S.J."/>
            <person name="Beiko R.G."/>
            <person name="Coutinho P."/>
            <person name="Dacks J.B."/>
            <person name="Durnford D.G."/>
            <person name="Fast N.M."/>
            <person name="Green B.R."/>
            <person name="Grisdale C."/>
            <person name="Hempe F."/>
            <person name="Henrissat B."/>
            <person name="Hoppner M.P."/>
            <person name="Ishida K.-I."/>
            <person name="Kim E."/>
            <person name="Koreny L."/>
            <person name="Kroth P.G."/>
            <person name="Liu Y."/>
            <person name="Malik S.-B."/>
            <person name="Maier U.G."/>
            <person name="McRose D."/>
            <person name="Mock T."/>
            <person name="Neilson J.A."/>
            <person name="Onodera N.T."/>
            <person name="Poole A.M."/>
            <person name="Pritham E.J."/>
            <person name="Richards T.A."/>
            <person name="Rocap G."/>
            <person name="Roy S.W."/>
            <person name="Sarai C."/>
            <person name="Schaack S."/>
            <person name="Shirato S."/>
            <person name="Slamovits C.H."/>
            <person name="Spencer D.F."/>
            <person name="Suzuki S."/>
            <person name="Worden A.Z."/>
            <person name="Zauner S."/>
            <person name="Barry K."/>
            <person name="Bell C."/>
            <person name="Bharti A.K."/>
            <person name="Crow J.A."/>
            <person name="Grimwood J."/>
            <person name="Kramer R."/>
            <person name="Lindquist E."/>
            <person name="Lucas S."/>
            <person name="Salamov A."/>
            <person name="McFadden G.I."/>
            <person name="Lane C.E."/>
            <person name="Keeling P.J."/>
            <person name="Gray M.W."/>
            <person name="Grigoriev I.V."/>
            <person name="Archibald J.M."/>
        </authorList>
    </citation>
    <scope>NUCLEOTIDE SEQUENCE</scope>
    <source>
        <strain evidence="8">CCMP2712</strain>
    </source>
</reference>
<dbReference type="GO" id="GO:0005524">
    <property type="term" value="F:ATP binding"/>
    <property type="evidence" value="ECO:0007669"/>
    <property type="project" value="UniProtKB-KW"/>
</dbReference>
<dbReference type="InterPro" id="IPR006500">
    <property type="entry name" value="Helicase_put_C_phage/plasmid"/>
</dbReference>
<evidence type="ECO:0000256" key="4">
    <source>
        <dbReference type="ARBA" id="ARBA00022840"/>
    </source>
</evidence>
<name>L1IJ34_GUITC</name>
<keyword evidence="4" id="KW-0067">ATP-binding</keyword>
<dbReference type="EMBL" id="JH993077">
    <property type="protein sequence ID" value="EKX36251.1"/>
    <property type="molecule type" value="Genomic_DNA"/>
</dbReference>
<evidence type="ECO:0000313" key="6">
    <source>
        <dbReference type="EMBL" id="EKX36251.1"/>
    </source>
</evidence>
<dbReference type="HOGENOM" id="CLU_029008_0_0_1"/>
<dbReference type="eggNOG" id="ENOG502S45Q">
    <property type="taxonomic scope" value="Eukaryota"/>
</dbReference>
<dbReference type="AlphaFoldDB" id="L1IJ34"/>
<reference evidence="6 8" key="1">
    <citation type="journal article" date="2012" name="Nature">
        <title>Algal genomes reveal evolutionary mosaicism and the fate of nucleomorphs.</title>
        <authorList>
            <consortium name="DOE Joint Genome Institute"/>
            <person name="Curtis B.A."/>
            <person name="Tanifuji G."/>
            <person name="Burki F."/>
            <person name="Gruber A."/>
            <person name="Irimia M."/>
            <person name="Maruyama S."/>
            <person name="Arias M.C."/>
            <person name="Ball S.G."/>
            <person name="Gile G.H."/>
            <person name="Hirakawa Y."/>
            <person name="Hopkins J.F."/>
            <person name="Kuo A."/>
            <person name="Rensing S.A."/>
            <person name="Schmutz J."/>
            <person name="Symeonidi A."/>
            <person name="Elias M."/>
            <person name="Eveleigh R.J."/>
            <person name="Herman E.K."/>
            <person name="Klute M.J."/>
            <person name="Nakayama T."/>
            <person name="Obornik M."/>
            <person name="Reyes-Prieto A."/>
            <person name="Armbrust E.V."/>
            <person name="Aves S.J."/>
            <person name="Beiko R.G."/>
            <person name="Coutinho P."/>
            <person name="Dacks J.B."/>
            <person name="Durnford D.G."/>
            <person name="Fast N.M."/>
            <person name="Green B.R."/>
            <person name="Grisdale C.J."/>
            <person name="Hempel F."/>
            <person name="Henrissat B."/>
            <person name="Hoppner M.P."/>
            <person name="Ishida K."/>
            <person name="Kim E."/>
            <person name="Koreny L."/>
            <person name="Kroth P.G."/>
            <person name="Liu Y."/>
            <person name="Malik S.B."/>
            <person name="Maier U.G."/>
            <person name="McRose D."/>
            <person name="Mock T."/>
            <person name="Neilson J.A."/>
            <person name="Onodera N.T."/>
            <person name="Poole A.M."/>
            <person name="Pritham E.J."/>
            <person name="Richards T.A."/>
            <person name="Rocap G."/>
            <person name="Roy S.W."/>
            <person name="Sarai C."/>
            <person name="Schaack S."/>
            <person name="Shirato S."/>
            <person name="Slamovits C.H."/>
            <person name="Spencer D.F."/>
            <person name="Suzuki S."/>
            <person name="Worden A.Z."/>
            <person name="Zauner S."/>
            <person name="Barry K."/>
            <person name="Bell C."/>
            <person name="Bharti A.K."/>
            <person name="Crow J.A."/>
            <person name="Grimwood J."/>
            <person name="Kramer R."/>
            <person name="Lindquist E."/>
            <person name="Lucas S."/>
            <person name="Salamov A."/>
            <person name="McFadden G.I."/>
            <person name="Lane C.E."/>
            <person name="Keeling P.J."/>
            <person name="Gray M.W."/>
            <person name="Grigoriev I.V."/>
            <person name="Archibald J.M."/>
        </authorList>
    </citation>
    <scope>NUCLEOTIDE SEQUENCE</scope>
    <source>
        <strain evidence="6 8">CCMP2712</strain>
    </source>
</reference>
<dbReference type="InterPro" id="IPR027417">
    <property type="entry name" value="P-loop_NTPase"/>
</dbReference>
<dbReference type="RefSeq" id="XP_005823231.1">
    <property type="nucleotide sequence ID" value="XM_005823174.1"/>
</dbReference>
<feature type="domain" description="SF3 helicase" evidence="5">
    <location>
        <begin position="214"/>
        <end position="431"/>
    </location>
</feature>
<dbReference type="PROSITE" id="PS51206">
    <property type="entry name" value="SF3_HELICASE_1"/>
    <property type="match status" value="1"/>
</dbReference>
<keyword evidence="2" id="KW-0547">Nucleotide-binding</keyword>
<dbReference type="NCBIfam" id="TIGR01613">
    <property type="entry name" value="primase_Cterm"/>
    <property type="match status" value="1"/>
</dbReference>
<evidence type="ECO:0000313" key="8">
    <source>
        <dbReference type="Proteomes" id="UP000011087"/>
    </source>
</evidence>
<evidence type="ECO:0000256" key="1">
    <source>
        <dbReference type="ARBA" id="ARBA00004229"/>
    </source>
</evidence>
<keyword evidence="8" id="KW-1185">Reference proteome</keyword>
<dbReference type="Gene3D" id="3.40.50.300">
    <property type="entry name" value="P-loop containing nucleotide triphosphate hydrolases"/>
    <property type="match status" value="1"/>
</dbReference>
<dbReference type="KEGG" id="gtt:GUITHDRAFT_145932"/>
<evidence type="ECO:0000313" key="7">
    <source>
        <dbReference type="EnsemblProtists" id="EKX36251"/>
    </source>
</evidence>
<dbReference type="GO" id="GO:0016787">
    <property type="term" value="F:hydrolase activity"/>
    <property type="evidence" value="ECO:0007669"/>
    <property type="project" value="UniProtKB-KW"/>
</dbReference>
<dbReference type="Proteomes" id="UP000011087">
    <property type="component" value="Unassembled WGS sequence"/>
</dbReference>
<dbReference type="OrthoDB" id="2375545at2759"/>
<reference evidence="7" key="3">
    <citation type="submission" date="2016-03" db="UniProtKB">
        <authorList>
            <consortium name="EnsemblProtists"/>
        </authorList>
    </citation>
    <scope>IDENTIFICATION</scope>
</reference>
<dbReference type="InterPro" id="IPR014015">
    <property type="entry name" value="Helicase_SF3_DNA-vir"/>
</dbReference>
<dbReference type="PANTHER" id="PTHR35372:SF2">
    <property type="entry name" value="SF3 HELICASE DOMAIN-CONTAINING PROTEIN"/>
    <property type="match status" value="1"/>
</dbReference>